<protein>
    <recommendedName>
        <fullName evidence="3">DUF2867 domain-containing protein</fullName>
    </recommendedName>
</protein>
<reference evidence="2" key="1">
    <citation type="journal article" date="2019" name="Int. J. Syst. Evol. Microbiol.">
        <title>The Global Catalogue of Microorganisms (GCM) 10K type strain sequencing project: providing services to taxonomists for standard genome sequencing and annotation.</title>
        <authorList>
            <consortium name="The Broad Institute Genomics Platform"/>
            <consortium name="The Broad Institute Genome Sequencing Center for Infectious Disease"/>
            <person name="Wu L."/>
            <person name="Ma J."/>
        </authorList>
    </citation>
    <scope>NUCLEOTIDE SEQUENCE [LARGE SCALE GENOMIC DNA]</scope>
    <source>
        <strain evidence="2">JCM 16953</strain>
    </source>
</reference>
<evidence type="ECO:0000313" key="1">
    <source>
        <dbReference type="EMBL" id="GAA3820127.1"/>
    </source>
</evidence>
<dbReference type="Proteomes" id="UP001501821">
    <property type="component" value="Unassembled WGS sequence"/>
</dbReference>
<sequence>MRIPSSEHLTLDLRVHELLPDFRLEDVWRLPEVVGTAEEFDDAIAMTLTAEPGRGGNVPSRFLWWARDALGRWFGLGEVHDADPSGGLAIPGDTASSIVPRLPADLRGTVDGMRHEHLPFTPVYRTATEYAAEISNRTVHGVLHLAWVERPDGLFQGQMAVYVKPRGRFGHAYMAFIKPFRYLVVYPAMERQVARDWASRVSRGPRPRAS</sequence>
<evidence type="ECO:0008006" key="3">
    <source>
        <dbReference type="Google" id="ProtNLM"/>
    </source>
</evidence>
<dbReference type="Pfam" id="PF11066">
    <property type="entry name" value="DUF2867"/>
    <property type="match status" value="1"/>
</dbReference>
<dbReference type="RefSeq" id="WP_344775337.1">
    <property type="nucleotide sequence ID" value="NZ_BAABAH010000006.1"/>
</dbReference>
<keyword evidence="2" id="KW-1185">Reference proteome</keyword>
<comment type="caution">
    <text evidence="1">The sequence shown here is derived from an EMBL/GenBank/DDBJ whole genome shotgun (WGS) entry which is preliminary data.</text>
</comment>
<accession>A0ABP7IJY2</accession>
<dbReference type="InterPro" id="IPR021295">
    <property type="entry name" value="DUF2867"/>
</dbReference>
<organism evidence="1 2">
    <name type="scientific">Nocardioides panacisoli</name>
    <dbReference type="NCBI Taxonomy" id="627624"/>
    <lineage>
        <taxon>Bacteria</taxon>
        <taxon>Bacillati</taxon>
        <taxon>Actinomycetota</taxon>
        <taxon>Actinomycetes</taxon>
        <taxon>Propionibacteriales</taxon>
        <taxon>Nocardioidaceae</taxon>
        <taxon>Nocardioides</taxon>
    </lineage>
</organism>
<proteinExistence type="predicted"/>
<name>A0ABP7IJY2_9ACTN</name>
<evidence type="ECO:0000313" key="2">
    <source>
        <dbReference type="Proteomes" id="UP001501821"/>
    </source>
</evidence>
<gene>
    <name evidence="1" type="ORF">GCM10022242_22290</name>
</gene>
<dbReference type="EMBL" id="BAABAH010000006">
    <property type="protein sequence ID" value="GAA3820127.1"/>
    <property type="molecule type" value="Genomic_DNA"/>
</dbReference>